<name>A0A7N9CN33_MACFA</name>
<evidence type="ECO:0008006" key="4">
    <source>
        <dbReference type="Google" id="ProtNLM"/>
    </source>
</evidence>
<accession>A0A7N9CN33</accession>
<dbReference type="AlphaFoldDB" id="A0A7N9CN33"/>
<keyword evidence="3" id="KW-1185">Reference proteome</keyword>
<reference evidence="2" key="2">
    <citation type="submission" date="2025-08" db="UniProtKB">
        <authorList>
            <consortium name="Ensembl"/>
        </authorList>
    </citation>
    <scope>IDENTIFICATION</scope>
</reference>
<keyword evidence="1" id="KW-0732">Signal</keyword>
<feature type="chain" id="PRO_5031042221" description="Secreted protein" evidence="1">
    <location>
        <begin position="16"/>
        <end position="94"/>
    </location>
</feature>
<evidence type="ECO:0000313" key="2">
    <source>
        <dbReference type="Ensembl" id="ENSMFAP00000050388.1"/>
    </source>
</evidence>
<reference evidence="2" key="3">
    <citation type="submission" date="2025-09" db="UniProtKB">
        <authorList>
            <consortium name="Ensembl"/>
        </authorList>
    </citation>
    <scope>IDENTIFICATION</scope>
</reference>
<dbReference type="GeneTree" id="ENSGT01150000286943"/>
<sequence>FFFFFFLSLRLGCSGEILAHCNLHLPGSSNFRASATRVARITDARHHVWLIFVFLVAMGFHHVGQVGFKLPTSDDLPTSASQNVGITGMSRRIA</sequence>
<feature type="signal peptide" evidence="1">
    <location>
        <begin position="1"/>
        <end position="15"/>
    </location>
</feature>
<proteinExistence type="predicted"/>
<protein>
    <recommendedName>
        <fullName evidence="4">Secreted protein</fullName>
    </recommendedName>
</protein>
<dbReference type="Proteomes" id="UP000233100">
    <property type="component" value="Chromosome 1"/>
</dbReference>
<dbReference type="PANTHER" id="PTHR12138:SF161">
    <property type="entry name" value="SECRETED PROTEIN"/>
    <property type="match status" value="1"/>
</dbReference>
<dbReference type="PANTHER" id="PTHR12138">
    <property type="entry name" value="PRIMATE-EXPANDED PROTEIN FAMILY"/>
    <property type="match status" value="1"/>
</dbReference>
<evidence type="ECO:0000313" key="3">
    <source>
        <dbReference type="Proteomes" id="UP000233100"/>
    </source>
</evidence>
<reference evidence="2 3" key="1">
    <citation type="submission" date="2013-03" db="EMBL/GenBank/DDBJ databases">
        <authorList>
            <person name="Warren W."/>
            <person name="Wilson R.K."/>
        </authorList>
    </citation>
    <scope>NUCLEOTIDE SEQUENCE</scope>
</reference>
<evidence type="ECO:0000256" key="1">
    <source>
        <dbReference type="SAM" id="SignalP"/>
    </source>
</evidence>
<organism evidence="2 3">
    <name type="scientific">Macaca fascicularis</name>
    <name type="common">Crab-eating macaque</name>
    <name type="synonym">Cynomolgus monkey</name>
    <dbReference type="NCBI Taxonomy" id="9541"/>
    <lineage>
        <taxon>Eukaryota</taxon>
        <taxon>Metazoa</taxon>
        <taxon>Chordata</taxon>
        <taxon>Craniata</taxon>
        <taxon>Vertebrata</taxon>
        <taxon>Euteleostomi</taxon>
        <taxon>Mammalia</taxon>
        <taxon>Eutheria</taxon>
        <taxon>Euarchontoglires</taxon>
        <taxon>Primates</taxon>
        <taxon>Haplorrhini</taxon>
        <taxon>Catarrhini</taxon>
        <taxon>Cercopithecidae</taxon>
        <taxon>Cercopithecinae</taxon>
        <taxon>Macaca</taxon>
    </lineage>
</organism>
<dbReference type="Ensembl" id="ENSMFAT00000096150.1">
    <property type="protein sequence ID" value="ENSMFAP00000050388.1"/>
    <property type="gene ID" value="ENSMFAG00000050075.1"/>
</dbReference>
<dbReference type="PRINTS" id="PR02045">
    <property type="entry name" value="F138DOMAIN"/>
</dbReference>